<feature type="coiled-coil region" evidence="1">
    <location>
        <begin position="178"/>
        <end position="205"/>
    </location>
</feature>
<organism evidence="3 4">
    <name type="scientific">Sorghum bicolor</name>
    <name type="common">Sorghum</name>
    <name type="synonym">Sorghum vulgare</name>
    <dbReference type="NCBI Taxonomy" id="4558"/>
    <lineage>
        <taxon>Eukaryota</taxon>
        <taxon>Viridiplantae</taxon>
        <taxon>Streptophyta</taxon>
        <taxon>Embryophyta</taxon>
        <taxon>Tracheophyta</taxon>
        <taxon>Spermatophyta</taxon>
        <taxon>Magnoliopsida</taxon>
        <taxon>Liliopsida</taxon>
        <taxon>Poales</taxon>
        <taxon>Poaceae</taxon>
        <taxon>PACMAD clade</taxon>
        <taxon>Panicoideae</taxon>
        <taxon>Andropogonodae</taxon>
        <taxon>Andropogoneae</taxon>
        <taxon>Sorghinae</taxon>
        <taxon>Sorghum</taxon>
    </lineage>
</organism>
<name>A0A921UDB4_SORBI</name>
<gene>
    <name evidence="3" type="ORF">BDA96_06G225300</name>
</gene>
<sequence>MAIFERIEGEAEDEEKAATGEEVVTQVESAIGPGGDRVRQPTGRATMGVSATGPPQGTGSQPPLDGQGASSEYLTASPTLRGSVLPSKLNLKRVSAPPSDESETIPLKNSVDAATSTEGVTQGENRGQHLTKHAPGCITVTGVTQGTVSQNLVDGHEKSEGPTKSPRPHCSLYTDEDIERMKRRIEELELLNADLKQRLEEAKLQLKFNDAITHPKNEIPDGLNICHGIFICSNESGYEKLEKKLAHADSKIIHVVSVHGRTIWLNVRRSRYGRQARKKDRSSPEFDFRRLTPLGKIILLGIIEDIYRLHRRGFCLDGRFTLQSFYWTDEKKIKLDPSLKLIAVSTEGRKSCMINDYHRIHEIIMQILLLCKETASEDLEQLLDLLKCTDPVDVEDIIRYNVSLMTEIAKRSHFITLYDRWRQMEAQEQEMEEGKGKPTEAEGSETKIPNSKKVLKFIPTSSINSDGSVEDWSNFVYLNDHVKLVYDRRCQKTGYGKLYGAKELLVVWQNALTHILEDSLAEGKLEFYDEDVVNMLEFVLPGVFNLFQKGMHSIGHEELPHLMRIMRM</sequence>
<reference evidence="3" key="2">
    <citation type="submission" date="2020-10" db="EMBL/GenBank/DDBJ databases">
        <authorList>
            <person name="Cooper E.A."/>
            <person name="Brenton Z.W."/>
            <person name="Flinn B.S."/>
            <person name="Jenkins J."/>
            <person name="Shu S."/>
            <person name="Flowers D."/>
            <person name="Luo F."/>
            <person name="Wang Y."/>
            <person name="Xia P."/>
            <person name="Barry K."/>
            <person name="Daum C."/>
            <person name="Lipzen A."/>
            <person name="Yoshinaga Y."/>
            <person name="Schmutz J."/>
            <person name="Saski C."/>
            <person name="Vermerris W."/>
            <person name="Kresovich S."/>
        </authorList>
    </citation>
    <scope>NUCLEOTIDE SEQUENCE</scope>
</reference>
<protein>
    <submittedName>
        <fullName evidence="3">Uncharacterized protein</fullName>
    </submittedName>
</protein>
<dbReference type="Proteomes" id="UP000807115">
    <property type="component" value="Chromosome 6"/>
</dbReference>
<evidence type="ECO:0000313" key="4">
    <source>
        <dbReference type="Proteomes" id="UP000807115"/>
    </source>
</evidence>
<proteinExistence type="predicted"/>
<dbReference type="Gramene" id="EES11386">
    <property type="protein sequence ID" value="EES11386"/>
    <property type="gene ID" value="SORBI_3006G206200"/>
</dbReference>
<evidence type="ECO:0000313" key="3">
    <source>
        <dbReference type="EMBL" id="KAG0527338.1"/>
    </source>
</evidence>
<comment type="caution">
    <text evidence="3">The sequence shown here is derived from an EMBL/GenBank/DDBJ whole genome shotgun (WGS) entry which is preliminary data.</text>
</comment>
<dbReference type="AlphaFoldDB" id="A0A921UDB4"/>
<reference evidence="3" key="1">
    <citation type="journal article" date="2019" name="BMC Genomics">
        <title>A new reference genome for Sorghum bicolor reveals high levels of sequence similarity between sweet and grain genotypes: implications for the genetics of sugar metabolism.</title>
        <authorList>
            <person name="Cooper E.A."/>
            <person name="Brenton Z.W."/>
            <person name="Flinn B.S."/>
            <person name="Jenkins J."/>
            <person name="Shu S."/>
            <person name="Flowers D."/>
            <person name="Luo F."/>
            <person name="Wang Y."/>
            <person name="Xia P."/>
            <person name="Barry K."/>
            <person name="Daum C."/>
            <person name="Lipzen A."/>
            <person name="Yoshinaga Y."/>
            <person name="Schmutz J."/>
            <person name="Saski C."/>
            <person name="Vermerris W."/>
            <person name="Kresovich S."/>
        </authorList>
    </citation>
    <scope>NUCLEOTIDE SEQUENCE</scope>
</reference>
<feature type="compositionally biased region" description="Low complexity" evidence="2">
    <location>
        <begin position="52"/>
        <end position="63"/>
    </location>
</feature>
<feature type="region of interest" description="Disordered" evidence="2">
    <location>
        <begin position="92"/>
        <end position="130"/>
    </location>
</feature>
<dbReference type="PANTHER" id="PTHR35161">
    <property type="entry name" value="OS02G0303100 PROTEIN"/>
    <property type="match status" value="1"/>
</dbReference>
<feature type="region of interest" description="Disordered" evidence="2">
    <location>
        <begin position="1"/>
        <end position="79"/>
    </location>
</feature>
<feature type="compositionally biased region" description="Polar residues" evidence="2">
    <location>
        <begin position="112"/>
        <end position="125"/>
    </location>
</feature>
<keyword evidence="1" id="KW-0175">Coiled coil</keyword>
<feature type="compositionally biased region" description="Polar residues" evidence="2">
    <location>
        <begin position="68"/>
        <end position="79"/>
    </location>
</feature>
<accession>A0A921UDB4</accession>
<evidence type="ECO:0000256" key="1">
    <source>
        <dbReference type="SAM" id="Coils"/>
    </source>
</evidence>
<dbReference type="EMBL" id="CM027685">
    <property type="protein sequence ID" value="KAG0527338.1"/>
    <property type="molecule type" value="Genomic_DNA"/>
</dbReference>
<evidence type="ECO:0000256" key="2">
    <source>
        <dbReference type="SAM" id="MobiDB-lite"/>
    </source>
</evidence>
<dbReference type="PANTHER" id="PTHR35161:SF22">
    <property type="match status" value="1"/>
</dbReference>
<dbReference type="OrthoDB" id="10538217at2759"/>
<dbReference type="KEGG" id="sbi:8063933"/>